<organism evidence="1 2">
    <name type="scientific">Vibrio casei</name>
    <dbReference type="NCBI Taxonomy" id="673372"/>
    <lineage>
        <taxon>Bacteria</taxon>
        <taxon>Pseudomonadati</taxon>
        <taxon>Pseudomonadota</taxon>
        <taxon>Gammaproteobacteria</taxon>
        <taxon>Vibrionales</taxon>
        <taxon>Vibrionaceae</taxon>
        <taxon>Vibrio</taxon>
    </lineage>
</organism>
<gene>
    <name evidence="1" type="ORF">CIK83_11790</name>
</gene>
<dbReference type="AlphaFoldDB" id="A0A368LHK0"/>
<sequence>MSTEIITFEQATSLTGKKAIDFFSSEENVKPLVDQVKTEALSLVPNVKTKKGRDEIGSTALKVSKSRKALEDAIDKSVADLKAKVKTATEVKKFVVSELNSAREDVLKPRNEWQAEQDRIEAERVAEIQSRIKNIESIGAFANNETKEDLASRIDALESMDVSEGFAEFTADAATAISHATKSLNDRIIQIVEGESREEQRLQLEAEQKKNRIQERLTNLIQIPLSLMGKPSQEIEVKIDSLERCDIDESEFGDRTEEAKQSLSQVISNLKMLHQQAKQLESIQPEHKEEPIQEAAKEVKKTPAEVVKGSPLAEKFADAVERTHNNENDPIGGDCYAPSYVPADYIPDVDDLDGNPDLQQWVINKLVEAEQHIAFLESQINSKPMSAVNA</sequence>
<dbReference type="GeneID" id="303189603"/>
<protein>
    <submittedName>
        <fullName evidence="1">Uncharacterized protein</fullName>
    </submittedName>
</protein>
<accession>A0A368LHK0</accession>
<name>A0A368LHK0_9VIBR</name>
<dbReference type="Proteomes" id="UP000252479">
    <property type="component" value="Unassembled WGS sequence"/>
</dbReference>
<comment type="caution">
    <text evidence="1">The sequence shown here is derived from an EMBL/GenBank/DDBJ whole genome shotgun (WGS) entry which is preliminary data.</text>
</comment>
<evidence type="ECO:0000313" key="1">
    <source>
        <dbReference type="EMBL" id="RCS70141.1"/>
    </source>
</evidence>
<evidence type="ECO:0000313" key="2">
    <source>
        <dbReference type="Proteomes" id="UP000252479"/>
    </source>
</evidence>
<dbReference type="EMBL" id="QPGL01000002">
    <property type="protein sequence ID" value="RCS70141.1"/>
    <property type="molecule type" value="Genomic_DNA"/>
</dbReference>
<keyword evidence="2" id="KW-1185">Reference proteome</keyword>
<dbReference type="RefSeq" id="WP_086959652.1">
    <property type="nucleotide sequence ID" value="NZ_FUKS01000013.1"/>
</dbReference>
<proteinExistence type="predicted"/>
<reference evidence="1 2" key="1">
    <citation type="journal article" date="2017" name="Elife">
        <title>Extensive horizontal gene transfer in cheese-associated bacteria.</title>
        <authorList>
            <person name="Bonham K.S."/>
            <person name="Wolfe B.E."/>
            <person name="Dutton R.J."/>
        </authorList>
    </citation>
    <scope>NUCLEOTIDE SEQUENCE [LARGE SCALE GENOMIC DNA]</scope>
    <source>
        <strain evidence="1 2">JB196</strain>
    </source>
</reference>